<proteinExistence type="predicted"/>
<protein>
    <recommendedName>
        <fullName evidence="3">Selenoprotein O</fullName>
    </recommendedName>
</protein>
<dbReference type="PANTHER" id="PTHR12153">
    <property type="entry name" value="SELENOPROTEIN O"/>
    <property type="match status" value="1"/>
</dbReference>
<evidence type="ECO:0008006" key="3">
    <source>
        <dbReference type="Google" id="ProtNLM"/>
    </source>
</evidence>
<keyword evidence="2" id="KW-1185">Reference proteome</keyword>
<dbReference type="PANTHER" id="PTHR12153:SF15">
    <property type="entry name" value="PROTEIN ADENYLYLTRANSFERASE SELO, MITOCHONDRIAL"/>
    <property type="match status" value="1"/>
</dbReference>
<name>A0ABV0S883_9TELE</name>
<evidence type="ECO:0000313" key="1">
    <source>
        <dbReference type="EMBL" id="MEQ2216410.1"/>
    </source>
</evidence>
<feature type="non-terminal residue" evidence="1">
    <location>
        <position position="114"/>
    </location>
</feature>
<organism evidence="1 2">
    <name type="scientific">Xenoophorus captivus</name>
    <dbReference type="NCBI Taxonomy" id="1517983"/>
    <lineage>
        <taxon>Eukaryota</taxon>
        <taxon>Metazoa</taxon>
        <taxon>Chordata</taxon>
        <taxon>Craniata</taxon>
        <taxon>Vertebrata</taxon>
        <taxon>Euteleostomi</taxon>
        <taxon>Actinopterygii</taxon>
        <taxon>Neopterygii</taxon>
        <taxon>Teleostei</taxon>
        <taxon>Neoteleostei</taxon>
        <taxon>Acanthomorphata</taxon>
        <taxon>Ovalentaria</taxon>
        <taxon>Atherinomorphae</taxon>
        <taxon>Cyprinodontiformes</taxon>
        <taxon>Goodeidae</taxon>
        <taxon>Xenoophorus</taxon>
    </lineage>
</organism>
<sequence length="114" mass="13319">ELAMILSMAQTNPVMFGMVADRPDVAMQLELMGRLKELLDTDQDELKEKQCDDWIRWICRYRRRLARDFEGTSDLHLVKQERLRVMNSTNPRVVFPNYIAQNAIQAADKGDFSE</sequence>
<comment type="caution">
    <text evidence="1">The sequence shown here is derived from an EMBL/GenBank/DDBJ whole genome shotgun (WGS) entry which is preliminary data.</text>
</comment>
<feature type="non-terminal residue" evidence="1">
    <location>
        <position position="1"/>
    </location>
</feature>
<accession>A0ABV0S883</accession>
<reference evidence="1 2" key="1">
    <citation type="submission" date="2021-06" db="EMBL/GenBank/DDBJ databases">
        <authorList>
            <person name="Palmer J.M."/>
        </authorList>
    </citation>
    <scope>NUCLEOTIDE SEQUENCE [LARGE SCALE GENOMIC DNA]</scope>
    <source>
        <strain evidence="1 2">XC_2019</strain>
        <tissue evidence="1">Muscle</tissue>
    </source>
</reference>
<dbReference type="EMBL" id="JAHRIN010070485">
    <property type="protein sequence ID" value="MEQ2216410.1"/>
    <property type="molecule type" value="Genomic_DNA"/>
</dbReference>
<evidence type="ECO:0000313" key="2">
    <source>
        <dbReference type="Proteomes" id="UP001434883"/>
    </source>
</evidence>
<dbReference type="Proteomes" id="UP001434883">
    <property type="component" value="Unassembled WGS sequence"/>
</dbReference>
<gene>
    <name evidence="1" type="ORF">XENOCAPTIV_015768</name>
</gene>